<evidence type="ECO:0000313" key="8">
    <source>
        <dbReference type="EMBL" id="NKI19161.1"/>
    </source>
</evidence>
<evidence type="ECO:0000256" key="6">
    <source>
        <dbReference type="RuleBase" id="RU365090"/>
    </source>
</evidence>
<comment type="similarity">
    <text evidence="3 6">Belongs to the MoeA family.</text>
</comment>
<dbReference type="EC" id="2.10.1.1" evidence="6"/>
<dbReference type="InterPro" id="IPR036688">
    <property type="entry name" value="MoeA_C_domain_IV_sf"/>
</dbReference>
<dbReference type="NCBIfam" id="NF045515">
    <property type="entry name" value="Glp_gephyrin"/>
    <property type="match status" value="1"/>
</dbReference>
<dbReference type="NCBIfam" id="TIGR00177">
    <property type="entry name" value="molyb_syn"/>
    <property type="match status" value="1"/>
</dbReference>
<dbReference type="SMART" id="SM00852">
    <property type="entry name" value="MoCF_biosynth"/>
    <property type="match status" value="1"/>
</dbReference>
<dbReference type="PANTHER" id="PTHR10192">
    <property type="entry name" value="MOLYBDOPTERIN BIOSYNTHESIS PROTEIN"/>
    <property type="match status" value="1"/>
</dbReference>
<dbReference type="PANTHER" id="PTHR10192:SF5">
    <property type="entry name" value="GEPHYRIN"/>
    <property type="match status" value="1"/>
</dbReference>
<protein>
    <recommendedName>
        <fullName evidence="6">Molybdopterin molybdenumtransferase</fullName>
        <ecNumber evidence="6">2.10.1.1</ecNumber>
    </recommendedName>
</protein>
<evidence type="ECO:0000256" key="1">
    <source>
        <dbReference type="ARBA" id="ARBA00002901"/>
    </source>
</evidence>
<name>A0ABX1GJ12_9GAMM</name>
<dbReference type="SUPFAM" id="SSF53218">
    <property type="entry name" value="Molybdenum cofactor biosynthesis proteins"/>
    <property type="match status" value="1"/>
</dbReference>
<evidence type="ECO:0000313" key="9">
    <source>
        <dbReference type="Proteomes" id="UP000765845"/>
    </source>
</evidence>
<dbReference type="Gene3D" id="2.40.340.10">
    <property type="entry name" value="MoeA, C-terminal, domain IV"/>
    <property type="match status" value="1"/>
</dbReference>
<dbReference type="Gene3D" id="3.40.980.10">
    <property type="entry name" value="MoaB/Mog-like domain"/>
    <property type="match status" value="1"/>
</dbReference>
<dbReference type="Pfam" id="PF03454">
    <property type="entry name" value="MoeA_C"/>
    <property type="match status" value="1"/>
</dbReference>
<comment type="catalytic activity">
    <reaction evidence="5">
        <text>adenylyl-molybdopterin + molybdate = Mo-molybdopterin + AMP + H(+)</text>
        <dbReference type="Rhea" id="RHEA:35047"/>
        <dbReference type="ChEBI" id="CHEBI:15378"/>
        <dbReference type="ChEBI" id="CHEBI:36264"/>
        <dbReference type="ChEBI" id="CHEBI:62727"/>
        <dbReference type="ChEBI" id="CHEBI:71302"/>
        <dbReference type="ChEBI" id="CHEBI:456215"/>
        <dbReference type="EC" id="2.10.1.1"/>
    </reaction>
</comment>
<gene>
    <name evidence="8" type="ORF">HCU74_17275</name>
</gene>
<dbReference type="SUPFAM" id="SSF63867">
    <property type="entry name" value="MoeA C-terminal domain-like"/>
    <property type="match status" value="1"/>
</dbReference>
<dbReference type="RefSeq" id="WP_168451655.1">
    <property type="nucleotide sequence ID" value="NZ_JAAWWK010000006.1"/>
</dbReference>
<keyword evidence="6" id="KW-0808">Transferase</keyword>
<dbReference type="InterPro" id="IPR005111">
    <property type="entry name" value="MoeA_C_domain_IV"/>
</dbReference>
<comment type="pathway">
    <text evidence="2 6">Cofactor biosynthesis; molybdopterin biosynthesis.</text>
</comment>
<proteinExistence type="inferred from homology"/>
<evidence type="ECO:0000256" key="4">
    <source>
        <dbReference type="ARBA" id="ARBA00023150"/>
    </source>
</evidence>
<dbReference type="EMBL" id="JAAWWK010000006">
    <property type="protein sequence ID" value="NKI19161.1"/>
    <property type="molecule type" value="Genomic_DNA"/>
</dbReference>
<dbReference type="InterPro" id="IPR036135">
    <property type="entry name" value="MoeA_linker/N_sf"/>
</dbReference>
<evidence type="ECO:0000256" key="5">
    <source>
        <dbReference type="ARBA" id="ARBA00047317"/>
    </source>
</evidence>
<dbReference type="Proteomes" id="UP000765845">
    <property type="component" value="Unassembled WGS sequence"/>
</dbReference>
<dbReference type="Pfam" id="PF00994">
    <property type="entry name" value="MoCF_biosynth"/>
    <property type="match status" value="1"/>
</dbReference>
<keyword evidence="4 6" id="KW-0501">Molybdenum cofactor biosynthesis</keyword>
<dbReference type="InterPro" id="IPR036425">
    <property type="entry name" value="MoaB/Mog-like_dom_sf"/>
</dbReference>
<organism evidence="8 9">
    <name type="scientific">Spongiibacter thalassae</name>
    <dbReference type="NCBI Taxonomy" id="2721624"/>
    <lineage>
        <taxon>Bacteria</taxon>
        <taxon>Pseudomonadati</taxon>
        <taxon>Pseudomonadota</taxon>
        <taxon>Gammaproteobacteria</taxon>
        <taxon>Cellvibrionales</taxon>
        <taxon>Spongiibacteraceae</taxon>
        <taxon>Spongiibacter</taxon>
    </lineage>
</organism>
<feature type="domain" description="MoaB/Mog" evidence="7">
    <location>
        <begin position="175"/>
        <end position="312"/>
    </location>
</feature>
<dbReference type="InterPro" id="IPR005110">
    <property type="entry name" value="MoeA_linker/N"/>
</dbReference>
<comment type="cofactor">
    <cofactor evidence="6">
        <name>Mg(2+)</name>
        <dbReference type="ChEBI" id="CHEBI:18420"/>
    </cofactor>
</comment>
<dbReference type="InterPro" id="IPR001453">
    <property type="entry name" value="MoaB/Mog_dom"/>
</dbReference>
<sequence length="400" mass="42413">MALLAVDDALQRMLADVEPVSGEACSLMSCRGRVLAENIAAPLSVPPEDNSAMDGYALRVADLAEGRALPVSQRIAAGAAPAPLMPGTAARIFTGATIPPGADCVVAQEDCEATGEAVEIRTVPRVGQHIRRAGQDIQRGQQILAAGQRLSPADLGLLASLGIADVPVARRLRVALMSTGDELREPGEVLALGQIYNSNRPMLAALLEAQGHEVLDLGIVGDTAEATAAALAEGRDKADVVISSGGVSVGEEDHVKAQLEKLGRLQLWKLAIKPGKPLAYGRLGTVPFFGLPGNPVSSFVTYSVLVRPYLLRMQGCTEDQPVQQRAVADFDWPRPGSRQEYLRARVEWRQGRPMLTLHPQQSSGALSSVAWCNALAIVPIGATVARGEELDYIPMEALLH</sequence>
<evidence type="ECO:0000259" key="7">
    <source>
        <dbReference type="SMART" id="SM00852"/>
    </source>
</evidence>
<dbReference type="Pfam" id="PF03453">
    <property type="entry name" value="MoeA_N"/>
    <property type="match status" value="1"/>
</dbReference>
<dbReference type="Gene3D" id="2.170.190.11">
    <property type="entry name" value="Molybdopterin biosynthesis moea protein, domain 3"/>
    <property type="match status" value="1"/>
</dbReference>
<comment type="caution">
    <text evidence="8">The sequence shown here is derived from an EMBL/GenBank/DDBJ whole genome shotgun (WGS) entry which is preliminary data.</text>
</comment>
<keyword evidence="6" id="KW-0460">Magnesium</keyword>
<keyword evidence="9" id="KW-1185">Reference proteome</keyword>
<keyword evidence="6" id="KW-0479">Metal-binding</keyword>
<dbReference type="SUPFAM" id="SSF63882">
    <property type="entry name" value="MoeA N-terminal region -like"/>
    <property type="match status" value="1"/>
</dbReference>
<accession>A0ABX1GJ12</accession>
<evidence type="ECO:0000256" key="2">
    <source>
        <dbReference type="ARBA" id="ARBA00005046"/>
    </source>
</evidence>
<keyword evidence="6" id="KW-0500">Molybdenum</keyword>
<dbReference type="InterPro" id="IPR038987">
    <property type="entry name" value="MoeA-like"/>
</dbReference>
<reference evidence="8 9" key="1">
    <citation type="submission" date="2020-04" db="EMBL/GenBank/DDBJ databases">
        <authorList>
            <person name="Yoon J."/>
        </authorList>
    </citation>
    <scope>NUCLEOTIDE SEQUENCE [LARGE SCALE GENOMIC DNA]</scope>
    <source>
        <strain evidence="8 9">KMU-166</strain>
    </source>
</reference>
<dbReference type="Gene3D" id="3.90.105.10">
    <property type="entry name" value="Molybdopterin biosynthesis moea protein, domain 2"/>
    <property type="match status" value="1"/>
</dbReference>
<comment type="function">
    <text evidence="1 6">Catalyzes the insertion of molybdate into adenylated molybdopterin with the concomitant release of AMP.</text>
</comment>
<dbReference type="CDD" id="cd00887">
    <property type="entry name" value="MoeA"/>
    <property type="match status" value="1"/>
</dbReference>
<evidence type="ECO:0000256" key="3">
    <source>
        <dbReference type="ARBA" id="ARBA00010763"/>
    </source>
</evidence>